<dbReference type="Proteomes" id="UP000007947">
    <property type="component" value="Chromosome"/>
</dbReference>
<proteinExistence type="predicted"/>
<sequence length="119" mass="13613">MLAQAVSVDGGVLFAARIKWLPSDQLNLRGWMREHLLSTLTDQGLEDNLLSTFLDHLEEWGTGQTPHGERWLRGMPDHFVRDFYLPEPQIGELQPWMRCVNHPDGAEVAARNDMFSATR</sequence>
<dbReference type="KEGG" id="mph:MLP_30530"/>
<keyword evidence="2" id="KW-1185">Reference proteome</keyword>
<gene>
    <name evidence="1" type="ordered locus">MLP_30530</name>
</gene>
<dbReference type="EMBL" id="AP012204">
    <property type="protein sequence ID" value="BAK36067.1"/>
    <property type="molecule type" value="Genomic_DNA"/>
</dbReference>
<protein>
    <submittedName>
        <fullName evidence="1">Uncharacterized protein</fullName>
    </submittedName>
</protein>
<dbReference type="HOGENOM" id="CLU_2058690_0_0_11"/>
<dbReference type="AlphaFoldDB" id="F5XKJ5"/>
<evidence type="ECO:0000313" key="2">
    <source>
        <dbReference type="Proteomes" id="UP000007947"/>
    </source>
</evidence>
<evidence type="ECO:0000313" key="1">
    <source>
        <dbReference type="EMBL" id="BAK36067.1"/>
    </source>
</evidence>
<name>F5XKJ5_MICPN</name>
<accession>F5XKJ5</accession>
<reference evidence="1 2" key="1">
    <citation type="submission" date="2011-05" db="EMBL/GenBank/DDBJ databases">
        <title>Whole genome sequence of Microlunatus phosphovorus NM-1.</title>
        <authorList>
            <person name="Hosoyama A."/>
            <person name="Sasaki K."/>
            <person name="Harada T."/>
            <person name="Igarashi R."/>
            <person name="Kawakoshi A."/>
            <person name="Sasagawa M."/>
            <person name="Fukada J."/>
            <person name="Nakamura S."/>
            <person name="Katano Y."/>
            <person name="Hanada S."/>
            <person name="Kamagata Y."/>
            <person name="Nakamura N."/>
            <person name="Yamazaki S."/>
            <person name="Fujita N."/>
        </authorList>
    </citation>
    <scope>NUCLEOTIDE SEQUENCE [LARGE SCALE GENOMIC DNA]</scope>
    <source>
        <strain evidence="2">ATCC 700054 / DSM 10555 / JCM 9379 / NBRC 101784 / NCIMB 13414 / VKM Ac-1990 / NM-1</strain>
    </source>
</reference>
<dbReference type="RefSeq" id="WP_013863932.1">
    <property type="nucleotide sequence ID" value="NC_015635.1"/>
</dbReference>
<dbReference type="STRING" id="1032480.MLP_30530"/>
<organism evidence="1 2">
    <name type="scientific">Microlunatus phosphovorus (strain ATCC 700054 / DSM 10555 / JCM 9379 / NBRC 101784 / NCIMB 13414 / VKM Ac-1990 / NM-1)</name>
    <dbReference type="NCBI Taxonomy" id="1032480"/>
    <lineage>
        <taxon>Bacteria</taxon>
        <taxon>Bacillati</taxon>
        <taxon>Actinomycetota</taxon>
        <taxon>Actinomycetes</taxon>
        <taxon>Propionibacteriales</taxon>
        <taxon>Propionibacteriaceae</taxon>
        <taxon>Microlunatus</taxon>
    </lineage>
</organism>